<evidence type="ECO:0000256" key="6">
    <source>
        <dbReference type="ARBA" id="ARBA00023049"/>
    </source>
</evidence>
<keyword evidence="9" id="KW-0121">Carboxypeptidase</keyword>
<protein>
    <submittedName>
        <fullName evidence="9">M14 family metallocarboxypeptidase</fullName>
        <ecNumber evidence="9">3.4.17.-</ecNumber>
    </submittedName>
</protein>
<comment type="similarity">
    <text evidence="2 7">Belongs to the peptidase M14 family.</text>
</comment>
<dbReference type="RefSeq" id="WP_377603305.1">
    <property type="nucleotide sequence ID" value="NZ_JBHUME010000008.1"/>
</dbReference>
<keyword evidence="10" id="KW-1185">Reference proteome</keyword>
<keyword evidence="6" id="KW-0482">Metalloprotease</keyword>
<keyword evidence="3" id="KW-0645">Protease</keyword>
<dbReference type="SMART" id="SM00631">
    <property type="entry name" value="Zn_pept"/>
    <property type="match status" value="1"/>
</dbReference>
<comment type="cofactor">
    <cofactor evidence="1">
        <name>Zn(2+)</name>
        <dbReference type="ChEBI" id="CHEBI:29105"/>
    </cofactor>
</comment>
<dbReference type="InterPro" id="IPR034274">
    <property type="entry name" value="ENP1_M14_CPD"/>
</dbReference>
<evidence type="ECO:0000256" key="7">
    <source>
        <dbReference type="PROSITE-ProRule" id="PRU01379"/>
    </source>
</evidence>
<dbReference type="InterPro" id="IPR000834">
    <property type="entry name" value="Peptidase_M14"/>
</dbReference>
<dbReference type="Gene3D" id="3.40.630.10">
    <property type="entry name" value="Zn peptidases"/>
    <property type="match status" value="1"/>
</dbReference>
<dbReference type="PROSITE" id="PS52035">
    <property type="entry name" value="PEPTIDASE_M14"/>
    <property type="match status" value="1"/>
</dbReference>
<dbReference type="PANTHER" id="PTHR11705">
    <property type="entry name" value="PROTEASE FAMILY M14 CARBOXYPEPTIDASE A,B"/>
    <property type="match status" value="1"/>
</dbReference>
<evidence type="ECO:0000256" key="3">
    <source>
        <dbReference type="ARBA" id="ARBA00022670"/>
    </source>
</evidence>
<evidence type="ECO:0000256" key="5">
    <source>
        <dbReference type="ARBA" id="ARBA00022833"/>
    </source>
</evidence>
<evidence type="ECO:0000313" key="10">
    <source>
        <dbReference type="Proteomes" id="UP001597541"/>
    </source>
</evidence>
<evidence type="ECO:0000259" key="8">
    <source>
        <dbReference type="PROSITE" id="PS52035"/>
    </source>
</evidence>
<dbReference type="PANTHER" id="PTHR11705:SF143">
    <property type="entry name" value="SLL0236 PROTEIN"/>
    <property type="match status" value="1"/>
</dbReference>
<evidence type="ECO:0000256" key="2">
    <source>
        <dbReference type="ARBA" id="ARBA00005988"/>
    </source>
</evidence>
<evidence type="ECO:0000256" key="4">
    <source>
        <dbReference type="ARBA" id="ARBA00022801"/>
    </source>
</evidence>
<feature type="active site" description="Proton donor/acceptor" evidence="7">
    <location>
        <position position="267"/>
    </location>
</feature>
<dbReference type="EC" id="3.4.17.-" evidence="9"/>
<dbReference type="CDD" id="cd06229">
    <property type="entry name" value="M14_Endopeptidase_I"/>
    <property type="match status" value="1"/>
</dbReference>
<proteinExistence type="inferred from homology"/>
<gene>
    <name evidence="9" type="ORF">ACFSUF_12825</name>
</gene>
<dbReference type="Proteomes" id="UP001597541">
    <property type="component" value="Unassembled WGS sequence"/>
</dbReference>
<name>A0ABW5PD64_9BACL</name>
<keyword evidence="5" id="KW-0862">Zinc</keyword>
<evidence type="ECO:0000256" key="1">
    <source>
        <dbReference type="ARBA" id="ARBA00001947"/>
    </source>
</evidence>
<dbReference type="SUPFAM" id="SSF53187">
    <property type="entry name" value="Zn-dependent exopeptidases"/>
    <property type="match status" value="1"/>
</dbReference>
<reference evidence="10" key="1">
    <citation type="journal article" date="2019" name="Int. J. Syst. Evol. Microbiol.">
        <title>The Global Catalogue of Microorganisms (GCM) 10K type strain sequencing project: providing services to taxonomists for standard genome sequencing and annotation.</title>
        <authorList>
            <consortium name="The Broad Institute Genomics Platform"/>
            <consortium name="The Broad Institute Genome Sequencing Center for Infectious Disease"/>
            <person name="Wu L."/>
            <person name="Ma J."/>
        </authorList>
    </citation>
    <scope>NUCLEOTIDE SEQUENCE [LARGE SCALE GENOMIC DNA]</scope>
    <source>
        <strain evidence="10">KCTC 3950</strain>
    </source>
</reference>
<sequence>MGLIRTDRPYGYQECMLDLRRLTRRYAFMKVETIGHSALGRPIPAVSIGEGPLKVQFNGSFHANEWITTLLLMKFAEDYAEGVQSGQHLEGVPAVRLTKESTLFIVPMVNPDGVELAVRGLPFDHPRFHQLLAWNNGSTDFSGWKANANGVDLNDQFPANWEAECARRAVNKPGPRDYGGTAPLTEPEAKAMEAFTDAHRFDRVFAFHTQGKEIYWNYRGLEPPESAPLVKEFALASGYQPVSLSDSDAGFKDWFIQKYRRPGFTVEAGYGSNPLPIEQFDPIYDEVLGLMLRALEP</sequence>
<organism evidence="9 10">
    <name type="scientific">Paenibacillus gansuensis</name>
    <dbReference type="NCBI Taxonomy" id="306542"/>
    <lineage>
        <taxon>Bacteria</taxon>
        <taxon>Bacillati</taxon>
        <taxon>Bacillota</taxon>
        <taxon>Bacilli</taxon>
        <taxon>Bacillales</taxon>
        <taxon>Paenibacillaceae</taxon>
        <taxon>Paenibacillus</taxon>
    </lineage>
</organism>
<evidence type="ECO:0000313" key="9">
    <source>
        <dbReference type="EMBL" id="MFD2613307.1"/>
    </source>
</evidence>
<dbReference type="GO" id="GO:0004180">
    <property type="term" value="F:carboxypeptidase activity"/>
    <property type="evidence" value="ECO:0007669"/>
    <property type="project" value="UniProtKB-KW"/>
</dbReference>
<keyword evidence="4 9" id="KW-0378">Hydrolase</keyword>
<comment type="caution">
    <text evidence="9">The sequence shown here is derived from an EMBL/GenBank/DDBJ whole genome shotgun (WGS) entry which is preliminary data.</text>
</comment>
<dbReference type="Pfam" id="PF00246">
    <property type="entry name" value="Peptidase_M14"/>
    <property type="match status" value="1"/>
</dbReference>
<dbReference type="EMBL" id="JBHUME010000008">
    <property type="protein sequence ID" value="MFD2613307.1"/>
    <property type="molecule type" value="Genomic_DNA"/>
</dbReference>
<accession>A0ABW5PD64</accession>
<feature type="domain" description="Peptidase M14" evidence="8">
    <location>
        <begin position="8"/>
        <end position="295"/>
    </location>
</feature>